<dbReference type="STRING" id="406100.SAMN04488052_11465"/>
<keyword evidence="1" id="KW-0732">Signal</keyword>
<dbReference type="Pfam" id="PF11920">
    <property type="entry name" value="DUF3438"/>
    <property type="match status" value="1"/>
</dbReference>
<evidence type="ECO:0000313" key="2">
    <source>
        <dbReference type="EMBL" id="SEP17776.1"/>
    </source>
</evidence>
<dbReference type="NCBIfam" id="TIGR03749">
    <property type="entry name" value="conj_TIGR03749"/>
    <property type="match status" value="1"/>
</dbReference>
<sequence>MVDRRGFIVCLAVAGLLALPQGVLADGVEGSVDGQEMPESAAAVERVSWDGTPIRVVVPVDGERLVRFPGEQIRVGVPVHLEDRLRVFSNEGIAYFQAHAAFGPTRVVVEELGTGRAYFLDLVAEEDPTGGDVVVHRRDGEPGEAAEVEEGDPHQNLDYIALTRFAAQQLYAPSRLRPEVAGVRQVSLDTAEVDLVRGGAVAATPLAAWRGGGYYVTAVRLTNRTREPVVLDPRDIRGEWLAATFQHARLQPAGDEADTTAVYLVSRRQFEDSFWGAR</sequence>
<dbReference type="Proteomes" id="UP000199657">
    <property type="component" value="Unassembled WGS sequence"/>
</dbReference>
<proteinExistence type="predicted"/>
<evidence type="ECO:0000256" key="1">
    <source>
        <dbReference type="SAM" id="SignalP"/>
    </source>
</evidence>
<protein>
    <submittedName>
        <fullName evidence="2">Integrating conjugative element protein, PFL_4704 family</fullName>
    </submittedName>
</protein>
<name>A0A1H8VQS0_9GAMM</name>
<dbReference type="RefSeq" id="WP_245754078.1">
    <property type="nucleotide sequence ID" value="NZ_FOEG01000014.1"/>
</dbReference>
<feature type="chain" id="PRO_5011795033" evidence="1">
    <location>
        <begin position="26"/>
        <end position="278"/>
    </location>
</feature>
<feature type="signal peptide" evidence="1">
    <location>
        <begin position="1"/>
        <end position="25"/>
    </location>
</feature>
<evidence type="ECO:0000313" key="3">
    <source>
        <dbReference type="Proteomes" id="UP000199657"/>
    </source>
</evidence>
<dbReference type="EMBL" id="FOEG01000014">
    <property type="protein sequence ID" value="SEP17776.1"/>
    <property type="molecule type" value="Genomic_DNA"/>
</dbReference>
<reference evidence="2 3" key="1">
    <citation type="submission" date="2016-10" db="EMBL/GenBank/DDBJ databases">
        <authorList>
            <person name="de Groot N.N."/>
        </authorList>
    </citation>
    <scope>NUCLEOTIDE SEQUENCE [LARGE SCALE GENOMIC DNA]</scope>
    <source>
        <strain evidence="2 3">CGMCC 1.6291</strain>
    </source>
</reference>
<keyword evidence="3" id="KW-1185">Reference proteome</keyword>
<organism evidence="2 3">
    <name type="scientific">Aquisalimonas asiatica</name>
    <dbReference type="NCBI Taxonomy" id="406100"/>
    <lineage>
        <taxon>Bacteria</taxon>
        <taxon>Pseudomonadati</taxon>
        <taxon>Pseudomonadota</taxon>
        <taxon>Gammaproteobacteria</taxon>
        <taxon>Chromatiales</taxon>
        <taxon>Ectothiorhodospiraceae</taxon>
        <taxon>Aquisalimonas</taxon>
    </lineage>
</organism>
<dbReference type="AlphaFoldDB" id="A0A1H8VQS0"/>
<accession>A0A1H8VQS0</accession>
<gene>
    <name evidence="2" type="ORF">SAMN04488052_11465</name>
</gene>
<dbReference type="InterPro" id="IPR021844">
    <property type="entry name" value="Integr_conj_element_PFL4704"/>
</dbReference>